<dbReference type="EMBL" id="VEVO01000022">
    <property type="protein sequence ID" value="KAF0024005.1"/>
    <property type="molecule type" value="Genomic_DNA"/>
</dbReference>
<dbReference type="Proteomes" id="UP000438429">
    <property type="component" value="Unassembled WGS sequence"/>
</dbReference>
<feature type="region of interest" description="Disordered" evidence="1">
    <location>
        <begin position="38"/>
        <end position="152"/>
    </location>
</feature>
<sequence length="172" mass="19330">MDVVSGWNVEVPFRKRGLNQKCCFDSESSAVVVLSSSRHAALGQDGRLVDSRSPESNLPRNQRTTESKEPEEGTRGRNQRKEPEEGTRETQHQQESTTCEDLDDWTSDKPPAVCHSHSLCQDEPVDEHVDEPVDEQLDEHVDEPVDEPVDSSDSFVIRCGLFVSYRSSSSNE</sequence>
<evidence type="ECO:0000256" key="1">
    <source>
        <dbReference type="SAM" id="MobiDB-lite"/>
    </source>
</evidence>
<evidence type="ECO:0000313" key="2">
    <source>
        <dbReference type="EMBL" id="KAF0024005.1"/>
    </source>
</evidence>
<accession>A0A6A4RUV6</accession>
<protein>
    <submittedName>
        <fullName evidence="2">Uncharacterized protein</fullName>
    </submittedName>
</protein>
<proteinExistence type="predicted"/>
<feature type="compositionally biased region" description="Basic and acidic residues" evidence="1">
    <location>
        <begin position="63"/>
        <end position="92"/>
    </location>
</feature>
<reference evidence="2 3" key="1">
    <citation type="submission" date="2019-06" db="EMBL/GenBank/DDBJ databases">
        <title>Draft genomes of female and male turbot (Scophthalmus maximus).</title>
        <authorList>
            <person name="Xu H."/>
            <person name="Xu X.-W."/>
            <person name="Shao C."/>
            <person name="Chen S."/>
        </authorList>
    </citation>
    <scope>NUCLEOTIDE SEQUENCE [LARGE SCALE GENOMIC DNA]</scope>
    <source>
        <strain evidence="2">Ysfricsl-2016a</strain>
        <tissue evidence="2">Blood</tissue>
    </source>
</reference>
<comment type="caution">
    <text evidence="2">The sequence shown here is derived from an EMBL/GenBank/DDBJ whole genome shotgun (WGS) entry which is preliminary data.</text>
</comment>
<dbReference type="AlphaFoldDB" id="A0A6A4RUV6"/>
<organism evidence="2 3">
    <name type="scientific">Scophthalmus maximus</name>
    <name type="common">Turbot</name>
    <name type="synonym">Psetta maxima</name>
    <dbReference type="NCBI Taxonomy" id="52904"/>
    <lineage>
        <taxon>Eukaryota</taxon>
        <taxon>Metazoa</taxon>
        <taxon>Chordata</taxon>
        <taxon>Craniata</taxon>
        <taxon>Vertebrata</taxon>
        <taxon>Euteleostomi</taxon>
        <taxon>Actinopterygii</taxon>
        <taxon>Neopterygii</taxon>
        <taxon>Teleostei</taxon>
        <taxon>Neoteleostei</taxon>
        <taxon>Acanthomorphata</taxon>
        <taxon>Carangaria</taxon>
        <taxon>Pleuronectiformes</taxon>
        <taxon>Pleuronectoidei</taxon>
        <taxon>Scophthalmidae</taxon>
        <taxon>Scophthalmus</taxon>
    </lineage>
</organism>
<gene>
    <name evidence="2" type="ORF">F2P81_024635</name>
</gene>
<evidence type="ECO:0000313" key="3">
    <source>
        <dbReference type="Proteomes" id="UP000438429"/>
    </source>
</evidence>
<name>A0A6A4RUV6_SCOMX</name>